<dbReference type="Proteomes" id="UP000321726">
    <property type="component" value="Unassembled WGS sequence"/>
</dbReference>
<protein>
    <recommendedName>
        <fullName evidence="2">Toxin VasX N-terminal region domain-containing protein</fullName>
    </recommendedName>
</protein>
<evidence type="ECO:0000313" key="4">
    <source>
        <dbReference type="Proteomes" id="UP000321726"/>
    </source>
</evidence>
<evidence type="ECO:0000313" key="3">
    <source>
        <dbReference type="EMBL" id="GEN26327.1"/>
    </source>
</evidence>
<keyword evidence="1" id="KW-0812">Transmembrane</keyword>
<keyword evidence="4" id="KW-1185">Reference proteome</keyword>
<feature type="domain" description="Toxin VasX N-terminal region" evidence="2">
    <location>
        <begin position="26"/>
        <end position="208"/>
    </location>
</feature>
<dbReference type="EMBL" id="BJXU01000208">
    <property type="protein sequence ID" value="GEN26327.1"/>
    <property type="molecule type" value="Genomic_DNA"/>
</dbReference>
<dbReference type="InterPro" id="IPR046864">
    <property type="entry name" value="VasX_N"/>
</dbReference>
<accession>A0ABQ0WL90</accession>
<keyword evidence="1" id="KW-1133">Transmembrane helix</keyword>
<keyword evidence="1" id="KW-0472">Membrane</keyword>
<dbReference type="NCBIfam" id="NF041559">
    <property type="entry name" value="BTH_I2691_fam"/>
    <property type="match status" value="1"/>
</dbReference>
<organism evidence="3 4">
    <name type="scientific">Halomonas cupida</name>
    <dbReference type="NCBI Taxonomy" id="44933"/>
    <lineage>
        <taxon>Bacteria</taxon>
        <taxon>Pseudomonadati</taxon>
        <taxon>Pseudomonadota</taxon>
        <taxon>Gammaproteobacteria</taxon>
        <taxon>Oceanospirillales</taxon>
        <taxon>Halomonadaceae</taxon>
        <taxon>Halomonas</taxon>
    </lineage>
</organism>
<proteinExistence type="predicted"/>
<evidence type="ECO:0000259" key="2">
    <source>
        <dbReference type="Pfam" id="PF20249"/>
    </source>
</evidence>
<reference evidence="3 4" key="1">
    <citation type="submission" date="2019-07" db="EMBL/GenBank/DDBJ databases">
        <title>Whole genome shotgun sequence of Halomonas cupida NBRC 102219.</title>
        <authorList>
            <person name="Hosoyama A."/>
            <person name="Uohara A."/>
            <person name="Ohji S."/>
            <person name="Ichikawa N."/>
        </authorList>
    </citation>
    <scope>NUCLEOTIDE SEQUENCE [LARGE SCALE GENOMIC DNA]</scope>
    <source>
        <strain evidence="3 4">NBRC 102219</strain>
    </source>
</reference>
<dbReference type="Pfam" id="PF20249">
    <property type="entry name" value="VasX_N"/>
    <property type="match status" value="1"/>
</dbReference>
<dbReference type="InterPro" id="IPR048126">
    <property type="entry name" value="Toxin_VasX"/>
</dbReference>
<name>A0ABQ0WL90_9GAMM</name>
<feature type="transmembrane region" description="Helical" evidence="1">
    <location>
        <begin position="894"/>
        <end position="927"/>
    </location>
</feature>
<gene>
    <name evidence="3" type="ORF">HCU01_42760</name>
</gene>
<sequence>MAAVSDMNLNEMLHEDKGIPPGSGKCAYCERDGFPILPVRYAICQMDSDSEAVPGVPEGRVSELFPHDKEGNPVELNLDASVDSEGEVTYDREKQNKYILRKLRGGFLYVYDEGNQQWLAYAISDTAELKRFTPDTPPEEREPSQFSCNQDGHREHASLVTLGNVTRTGVAWFAYVESPWSRAFLDEVASDAEWRQKNMQRFDVDSWLNTGQAAHAFPQDSIAELVPEYIPNGDVARYHLSRHYFPAREDLTGEELNDLQAAMDERIANSPGLEGKVGKGVVLAIKDEVGIVEELNHSRQKPIEEMREFQRQGDNARRSQWLAAVTKLKKALEDAAQDQIASIDSSVADEIKGLEGSLDQQMQELDEHWQEKIQGASPREKRAYQEHYDQIRSQGINGRYGDPQTIGRYIELTNERSSKIASTNEDLAKTLAEFSQYYDDKQRKRIEEALKPYENSIDSDLPPMDADYAQWVVHGLSNALDRYDHLDTRFGLRVTEIVNGCLQGGALTSNSKWAWQVLMEQLHFADSPLLRAYLHNNQEASEKFAEDTLELQDVKSFFGKAKLKDWYDQLKRLRKVANNHWGLDDFTAARKALSGLGSTIFGGAGTLMNHESAAQVSRQEMIAPRTGLMLQYARLLQVDRLVSTPDGDFTSQAAYVVEMDVAMGEYSRTMNYLAKRDGSPVLNGQDLQYVDPIDNGERRGGNLPGNYVADESRVKVLWQVQETELERFAAYVEGSGDITEGGAPRTLRITDQYAMLQEQRRLHARLWSGDNALRLFDAVFAMISFYDIGKSLASKPNSLEHWLKLMGTIASVTQLAFEAATALQVRRGLALGSRGAASAASIAARTSRAAARIGKVSSAISILDGFRVLSEAVSLSRRGAVSTQVQGKTLLGSVMVFGGVVALAASSLVVVPLVLGIITLIISYQLIQLVPLNIRTWLRRSLFGLEQERFRFIPFASAEEEQASLQMVFSGIVFDMDIVRFSETLPGALAATSRAAWGEAVIHEMMGEEDPLQNTWKLSVSVELPSELEGELRVQITHNHEQGLSLYLGGAKYSVGSVVEIDQYGQEVAAALPQSEENRWMLREKGNSNKPDERSVIVYNNYVDMEAGEVHAEVGYRDGFSADRGEVFIVRL</sequence>
<comment type="caution">
    <text evidence="3">The sequence shown here is derived from an EMBL/GenBank/DDBJ whole genome shotgun (WGS) entry which is preliminary data.</text>
</comment>
<dbReference type="CDD" id="cd20707">
    <property type="entry name" value="MIX_III"/>
    <property type="match status" value="1"/>
</dbReference>
<evidence type="ECO:0000256" key="1">
    <source>
        <dbReference type="SAM" id="Phobius"/>
    </source>
</evidence>